<organism evidence="4 5">
    <name type="scientific">Curtobacterium citreum</name>
    <dbReference type="NCBI Taxonomy" id="2036"/>
    <lineage>
        <taxon>Bacteria</taxon>
        <taxon>Bacillati</taxon>
        <taxon>Actinomycetota</taxon>
        <taxon>Actinomycetes</taxon>
        <taxon>Micrococcales</taxon>
        <taxon>Microbacteriaceae</taxon>
        <taxon>Curtobacterium</taxon>
    </lineage>
</organism>
<comment type="caution">
    <text evidence="4">The sequence shown here is derived from an EMBL/GenBank/DDBJ whole genome shotgun (WGS) entry which is preliminary data.</text>
</comment>
<dbReference type="RefSeq" id="WP_083520157.1">
    <property type="nucleotide sequence ID" value="NZ_BAAAWP010000001.1"/>
</dbReference>
<protein>
    <submittedName>
        <fullName evidence="4">Threonine/serine exporter family protein</fullName>
    </submittedName>
</protein>
<feature type="transmembrane region" description="Helical" evidence="2">
    <location>
        <begin position="350"/>
        <end position="371"/>
    </location>
</feature>
<evidence type="ECO:0000256" key="1">
    <source>
        <dbReference type="ARBA" id="ARBA00034125"/>
    </source>
</evidence>
<gene>
    <name evidence="4" type="ORF">HP467_17360</name>
</gene>
<feature type="transmembrane region" description="Helical" evidence="2">
    <location>
        <begin position="327"/>
        <end position="344"/>
    </location>
</feature>
<evidence type="ECO:0000313" key="5">
    <source>
        <dbReference type="Proteomes" id="UP000539146"/>
    </source>
</evidence>
<feature type="transmembrane region" description="Helical" evidence="2">
    <location>
        <begin position="253"/>
        <end position="273"/>
    </location>
</feature>
<feature type="transmembrane region" description="Helical" evidence="2">
    <location>
        <begin position="383"/>
        <end position="404"/>
    </location>
</feature>
<keyword evidence="2" id="KW-0472">Membrane</keyword>
<dbReference type="InterPro" id="IPR051361">
    <property type="entry name" value="ThrE/Ser_Exporter"/>
</dbReference>
<feature type="transmembrane region" description="Helical" evidence="2">
    <location>
        <begin position="162"/>
        <end position="182"/>
    </location>
</feature>
<evidence type="ECO:0000313" key="4">
    <source>
        <dbReference type="EMBL" id="NUU29862.1"/>
    </source>
</evidence>
<feature type="transmembrane region" description="Helical" evidence="2">
    <location>
        <begin position="189"/>
        <end position="210"/>
    </location>
</feature>
<feature type="transmembrane region" description="Helical" evidence="2">
    <location>
        <begin position="305"/>
        <end position="322"/>
    </location>
</feature>
<comment type="similarity">
    <text evidence="1">Belongs to the ThrE exporter (TC 2.A.79) family.</text>
</comment>
<dbReference type="EMBL" id="JABMCG010000126">
    <property type="protein sequence ID" value="NUU29862.1"/>
    <property type="molecule type" value="Genomic_DNA"/>
</dbReference>
<feature type="domain" description="Threonine/serine exporter-like N-terminal" evidence="3">
    <location>
        <begin position="37"/>
        <end position="273"/>
    </location>
</feature>
<keyword evidence="2" id="KW-1133">Transmembrane helix</keyword>
<proteinExistence type="inferred from homology"/>
<dbReference type="PANTHER" id="PTHR31082:SF4">
    <property type="entry name" value="PHEROMONE-REGULATED MEMBRANE PROTEIN 10"/>
    <property type="match status" value="1"/>
</dbReference>
<dbReference type="AlphaFoldDB" id="A0A850E2L1"/>
<dbReference type="Pfam" id="PF06738">
    <property type="entry name" value="ThrE"/>
    <property type="match status" value="1"/>
</dbReference>
<name>A0A850E2L1_9MICO</name>
<evidence type="ECO:0000256" key="2">
    <source>
        <dbReference type="SAM" id="Phobius"/>
    </source>
</evidence>
<feature type="transmembrane region" description="Helical" evidence="2">
    <location>
        <begin position="216"/>
        <end position="241"/>
    </location>
</feature>
<dbReference type="Proteomes" id="UP000539146">
    <property type="component" value="Unassembled WGS sequence"/>
</dbReference>
<reference evidence="4 5" key="1">
    <citation type="submission" date="2020-05" db="EMBL/GenBank/DDBJ databases">
        <title>Genome Sequencing of Type Strains.</title>
        <authorList>
            <person name="Lemaire J.F."/>
            <person name="Inderbitzin P."/>
            <person name="Gregorio O.A."/>
            <person name="Collins S.B."/>
            <person name="Wespe N."/>
            <person name="Knight-Connoni V."/>
        </authorList>
    </citation>
    <scope>NUCLEOTIDE SEQUENCE [LARGE SCALE GENOMIC DNA]</scope>
    <source>
        <strain evidence="4 5">DSM 20512</strain>
    </source>
</reference>
<dbReference type="GO" id="GO:0022857">
    <property type="term" value="F:transmembrane transporter activity"/>
    <property type="evidence" value="ECO:0007669"/>
    <property type="project" value="InterPro"/>
</dbReference>
<dbReference type="InterPro" id="IPR010619">
    <property type="entry name" value="ThrE-like_N"/>
</dbReference>
<evidence type="ECO:0000259" key="3">
    <source>
        <dbReference type="Pfam" id="PF06738"/>
    </source>
</evidence>
<sequence>MVGLGSALANLRNALGRPEAHVEVVDGETVPTGMLLGTLGALLLDAGSSVTDVRSALEKARDAAGVGPTLAVGVLPALVMVSEVATGAATIVNAEGIELSSRQAARANRLVLGLESGSIGLAEIPARVRAIRAGTVPPPALPWIVGNALTSAGLAVVFRCPWWAVLLALGVGALVGVISFVLRRFREAVAIIPFLGAFVSTSIVGLVAAGTGFDHVPLFAVCAPVAVFVPGALITNALLELTAADIVTGSSRLVQGLITLGFMAAGIAAGSALTGLRVDPASAALVGEVAGVGTDRGGWEAVPSYWVSWVAVVGLAVGLGLVFRSGWRLTLVSVAVMVTAYAVVSGTTPVWGSVVATGAAAALLFVATRLLERLVPVIPATVSFFPAFLLLVPGTVGLVAVATFDPQALGVPLATFVSLCIGTKIGGLLPGLFARNAPHPRADATDAAG</sequence>
<dbReference type="PANTHER" id="PTHR31082">
    <property type="entry name" value="PHEROMONE-REGULATED MEMBRANE PROTEIN 10"/>
    <property type="match status" value="1"/>
</dbReference>
<accession>A0A850E2L1</accession>
<keyword evidence="2" id="KW-0812">Transmembrane</keyword>
<feature type="transmembrane region" description="Helical" evidence="2">
    <location>
        <begin position="410"/>
        <end position="433"/>
    </location>
</feature>